<feature type="transmembrane region" description="Helical" evidence="7">
    <location>
        <begin position="184"/>
        <end position="204"/>
    </location>
</feature>
<keyword evidence="3 7" id="KW-0812">Transmembrane</keyword>
<dbReference type="GO" id="GO:0005886">
    <property type="term" value="C:plasma membrane"/>
    <property type="evidence" value="ECO:0007669"/>
    <property type="project" value="TreeGrafter"/>
</dbReference>
<evidence type="ECO:0000256" key="7">
    <source>
        <dbReference type="SAM" id="Phobius"/>
    </source>
</evidence>
<protein>
    <submittedName>
        <fullName evidence="8">Major facilitator superfamily domain-containing protein</fullName>
    </submittedName>
</protein>
<feature type="transmembrane region" description="Helical" evidence="7">
    <location>
        <begin position="69"/>
        <end position="85"/>
    </location>
</feature>
<dbReference type="OrthoDB" id="28755at2759"/>
<dbReference type="GeneID" id="72007577"/>
<dbReference type="EMBL" id="JADCUA010000001">
    <property type="protein sequence ID" value="KAH9844215.1"/>
    <property type="molecule type" value="Genomic_DNA"/>
</dbReference>
<feature type="transmembrane region" description="Helical" evidence="7">
    <location>
        <begin position="608"/>
        <end position="629"/>
    </location>
</feature>
<feature type="region of interest" description="Disordered" evidence="6">
    <location>
        <begin position="499"/>
        <end position="523"/>
    </location>
</feature>
<evidence type="ECO:0000256" key="4">
    <source>
        <dbReference type="ARBA" id="ARBA00022989"/>
    </source>
</evidence>
<dbReference type="RefSeq" id="XP_047785025.1">
    <property type="nucleotide sequence ID" value="XM_047926845.1"/>
</dbReference>
<dbReference type="Proteomes" id="UP000814176">
    <property type="component" value="Unassembled WGS sequence"/>
</dbReference>
<feature type="transmembrane region" description="Helical" evidence="7">
    <location>
        <begin position="137"/>
        <end position="164"/>
    </location>
</feature>
<comment type="caution">
    <text evidence="9">The sequence shown here is derived from an EMBL/GenBank/DDBJ whole genome shotgun (WGS) entry which is preliminary data.</text>
</comment>
<comment type="subcellular location">
    <subcellularLocation>
        <location evidence="1">Membrane</location>
        <topology evidence="1">Multi-pass membrane protein</topology>
    </subcellularLocation>
</comment>
<evidence type="ECO:0000256" key="3">
    <source>
        <dbReference type="ARBA" id="ARBA00022692"/>
    </source>
</evidence>
<feature type="transmembrane region" description="Helical" evidence="7">
    <location>
        <begin position="105"/>
        <end position="125"/>
    </location>
</feature>
<feature type="transmembrane region" description="Helical" evidence="7">
    <location>
        <begin position="462"/>
        <end position="484"/>
    </location>
</feature>
<keyword evidence="4 7" id="KW-1133">Transmembrane helix</keyword>
<evidence type="ECO:0000313" key="8">
    <source>
        <dbReference type="EMBL" id="KAH9844215.1"/>
    </source>
</evidence>
<evidence type="ECO:0000256" key="2">
    <source>
        <dbReference type="ARBA" id="ARBA00022448"/>
    </source>
</evidence>
<evidence type="ECO:0000256" key="5">
    <source>
        <dbReference type="ARBA" id="ARBA00023136"/>
    </source>
</evidence>
<feature type="transmembrane region" description="Helical" evidence="7">
    <location>
        <begin position="237"/>
        <end position="255"/>
    </location>
</feature>
<dbReference type="PANTHER" id="PTHR19432:SF35">
    <property type="entry name" value="SOLUTE CARRIER FAMILY 45 MEMBER 3 ISOFORM X1"/>
    <property type="match status" value="1"/>
</dbReference>
<feature type="transmembrane region" description="Helical" evidence="7">
    <location>
        <begin position="434"/>
        <end position="456"/>
    </location>
</feature>
<dbReference type="STRING" id="34475.A0A4Y9YCM5"/>
<keyword evidence="2" id="KW-0813">Transport</keyword>
<reference evidence="8 11" key="2">
    <citation type="journal article" date="2021" name="Environ. Microbiol.">
        <title>Gene family expansions and transcriptome signatures uncover fungal adaptations to wood decay.</title>
        <authorList>
            <person name="Hage H."/>
            <person name="Miyauchi S."/>
            <person name="Viragh M."/>
            <person name="Drula E."/>
            <person name="Min B."/>
            <person name="Chaduli D."/>
            <person name="Navarro D."/>
            <person name="Favel A."/>
            <person name="Norest M."/>
            <person name="Lesage-Meessen L."/>
            <person name="Balint B."/>
            <person name="Merenyi Z."/>
            <person name="de Eugenio L."/>
            <person name="Morin E."/>
            <person name="Martinez A.T."/>
            <person name="Baldrian P."/>
            <person name="Stursova M."/>
            <person name="Martinez M.J."/>
            <person name="Novotny C."/>
            <person name="Magnuson J.K."/>
            <person name="Spatafora J.W."/>
            <person name="Maurice S."/>
            <person name="Pangilinan J."/>
            <person name="Andreopoulos W."/>
            <person name="LaButti K."/>
            <person name="Hundley H."/>
            <person name="Na H."/>
            <person name="Kuo A."/>
            <person name="Barry K."/>
            <person name="Lipzen A."/>
            <person name="Henrissat B."/>
            <person name="Riley R."/>
            <person name="Ahrendt S."/>
            <person name="Nagy L.G."/>
            <person name="Grigoriev I.V."/>
            <person name="Martin F."/>
            <person name="Rosso M.N."/>
        </authorList>
    </citation>
    <scope>NUCLEOTIDE SEQUENCE [LARGE SCALE GENOMIC DNA]</scope>
    <source>
        <strain evidence="8 11">CIRM-BRFM 1785</strain>
    </source>
</reference>
<evidence type="ECO:0000256" key="6">
    <source>
        <dbReference type="SAM" id="MobiDB-lite"/>
    </source>
</evidence>
<dbReference type="Proteomes" id="UP000298390">
    <property type="component" value="Unassembled WGS sequence"/>
</dbReference>
<evidence type="ECO:0000313" key="10">
    <source>
        <dbReference type="Proteomes" id="UP000298390"/>
    </source>
</evidence>
<name>A0A4Y9YCM5_9APHY</name>
<reference evidence="9 10" key="1">
    <citation type="submission" date="2019-01" db="EMBL/GenBank/DDBJ databases">
        <title>Genome sequencing of the rare red list fungi Fomitopsis rosea.</title>
        <authorList>
            <person name="Buettner E."/>
            <person name="Kellner H."/>
        </authorList>
    </citation>
    <scope>NUCLEOTIDE SEQUENCE [LARGE SCALE GENOMIC DNA]</scope>
    <source>
        <strain evidence="9 10">DSM 105464</strain>
    </source>
</reference>
<sequence>MTFPATNADADPDPTTQIPWPSRNGKRHGPVSDQVGAAEDGQSSTTGKRTRTPERDGDGDRRRMSTLDLMKLSVSMAGSQVAWTVELGYGTPFLLSLGLSETLTSLVWLAGPISGLIAQPVIGAISDASTSKYRRRYWVMLSTAVLVFSTLTLAYCQQIAAVFVDLFGGGAGSWDPQWIKQVQNTAIALAIISFYLLDFALNALQASLRNLLLDVTPPSQLNAGNAWHSRMLNAGNIVGYGFGFLPLANMPILRLLGGDQFRKFCVVSMAILVITVWITCWTQEEKERESRRIEKENKLRDILDNIYNAIVHLPKPIRRVCYVQIFAFMGWFPFLFYATTYIGQVMAYELQSDPDKDTATRMGEFAMLIYSIVAVVAGATLPRLARRDTRLLAHEGDDEDEDAELTRLRATVMEWRADAARKGQPLRLPWMPFFLRNIWSGAMILFAIITFSTFFITKVWQAVIAVSLVGICWAVACWCPFAIIMEFLKEREHEHSAEEPTVVATDYASRPSHSRTRSTPAIVRRRSDDGEHAPLLRRRRSFNQDELDAMPAETQSVAGGTILGIHNLAIVFPQFIIALVSSAIFHVVDADIDNDPAHHTTYYGKNGVAWVLRFGGLCALCGAAFARMVPPTRTEKEMRRRLAELKVLQEEDTP</sequence>
<dbReference type="GO" id="GO:0008506">
    <property type="term" value="F:sucrose:proton symporter activity"/>
    <property type="evidence" value="ECO:0007669"/>
    <property type="project" value="TreeGrafter"/>
</dbReference>
<feature type="transmembrane region" description="Helical" evidence="7">
    <location>
        <begin position="261"/>
        <end position="282"/>
    </location>
</feature>
<feature type="transmembrane region" description="Helical" evidence="7">
    <location>
        <begin position="568"/>
        <end position="588"/>
    </location>
</feature>
<proteinExistence type="predicted"/>
<evidence type="ECO:0000313" key="11">
    <source>
        <dbReference type="Proteomes" id="UP000814176"/>
    </source>
</evidence>
<dbReference type="Gene3D" id="1.20.1250.20">
    <property type="entry name" value="MFS general substrate transporter like domains"/>
    <property type="match status" value="1"/>
</dbReference>
<accession>A0A4Y9YCM5</accession>
<dbReference type="PANTHER" id="PTHR19432">
    <property type="entry name" value="SUGAR TRANSPORTER"/>
    <property type="match status" value="1"/>
</dbReference>
<feature type="region of interest" description="Disordered" evidence="6">
    <location>
        <begin position="1"/>
        <end position="63"/>
    </location>
</feature>
<dbReference type="AlphaFoldDB" id="A0A4Y9YCM5"/>
<organism evidence="9 10">
    <name type="scientific">Rhodofomes roseus</name>
    <dbReference type="NCBI Taxonomy" id="34475"/>
    <lineage>
        <taxon>Eukaryota</taxon>
        <taxon>Fungi</taxon>
        <taxon>Dikarya</taxon>
        <taxon>Basidiomycota</taxon>
        <taxon>Agaricomycotina</taxon>
        <taxon>Agaricomycetes</taxon>
        <taxon>Polyporales</taxon>
        <taxon>Rhodofomes</taxon>
    </lineage>
</organism>
<evidence type="ECO:0000313" key="9">
    <source>
        <dbReference type="EMBL" id="TFY59942.1"/>
    </source>
</evidence>
<feature type="transmembrane region" description="Helical" evidence="7">
    <location>
        <begin position="320"/>
        <end position="342"/>
    </location>
</feature>
<feature type="compositionally biased region" description="Basic and acidic residues" evidence="6">
    <location>
        <begin position="51"/>
        <end position="63"/>
    </location>
</feature>
<evidence type="ECO:0000256" key="1">
    <source>
        <dbReference type="ARBA" id="ARBA00004141"/>
    </source>
</evidence>
<feature type="transmembrane region" description="Helical" evidence="7">
    <location>
        <begin position="362"/>
        <end position="381"/>
    </location>
</feature>
<keyword evidence="11" id="KW-1185">Reference proteome</keyword>
<keyword evidence="5 7" id="KW-0472">Membrane</keyword>
<dbReference type="InterPro" id="IPR036259">
    <property type="entry name" value="MFS_trans_sf"/>
</dbReference>
<dbReference type="EMBL" id="SEKV01000279">
    <property type="protein sequence ID" value="TFY59942.1"/>
    <property type="molecule type" value="Genomic_DNA"/>
</dbReference>
<gene>
    <name evidence="8" type="ORF">C8Q71DRAFT_852722</name>
    <name evidence="9" type="ORF">EVJ58_g5454</name>
</gene>
<dbReference type="SUPFAM" id="SSF103473">
    <property type="entry name" value="MFS general substrate transporter"/>
    <property type="match status" value="1"/>
</dbReference>